<feature type="compositionally biased region" description="Polar residues" evidence="1">
    <location>
        <begin position="213"/>
        <end position="231"/>
    </location>
</feature>
<feature type="signal peptide" evidence="2">
    <location>
        <begin position="1"/>
        <end position="17"/>
    </location>
</feature>
<proteinExistence type="predicted"/>
<accession>A0A816YAA1</accession>
<feature type="non-terminal residue" evidence="3">
    <location>
        <position position="1"/>
    </location>
</feature>
<evidence type="ECO:0000256" key="1">
    <source>
        <dbReference type="SAM" id="MobiDB-lite"/>
    </source>
</evidence>
<reference evidence="3" key="1">
    <citation type="submission" date="2021-02" db="EMBL/GenBank/DDBJ databases">
        <authorList>
            <person name="Nowell W R."/>
        </authorList>
    </citation>
    <scope>NUCLEOTIDE SEQUENCE</scope>
</reference>
<evidence type="ECO:0000313" key="4">
    <source>
        <dbReference type="Proteomes" id="UP000663856"/>
    </source>
</evidence>
<feature type="region of interest" description="Disordered" evidence="1">
    <location>
        <begin position="547"/>
        <end position="598"/>
    </location>
</feature>
<evidence type="ECO:0008006" key="5">
    <source>
        <dbReference type="Google" id="ProtNLM"/>
    </source>
</evidence>
<evidence type="ECO:0000256" key="2">
    <source>
        <dbReference type="SAM" id="SignalP"/>
    </source>
</evidence>
<evidence type="ECO:0000313" key="3">
    <source>
        <dbReference type="EMBL" id="CAF2155047.1"/>
    </source>
</evidence>
<sequence length="749" mass="81338">MQTPIFILLHAIAFVQLQTGSLYAAQANRAAIDPHRVVADTRNSLKGAMIVSDQKTAINTLHNAVKTNGVQKVIVQSTIDVASAKGKSNQQNNNQPPITQENRRDKHNPTSLRSSSSSHEKGSHANSGKPRASSVRRGDKHSKEEGSKERQSPKKYVHPTPRGALPAPVNLNKDEVPIQQDHAQFKSVPQPKLSTAPILPAQQKKAKLANSEEVPNSRSPGQQTPNRHSNNMKKTAITTEKTPNNYVPSGNGVIHTGTYDCNRNSKNIVPGYCVLALADALEHCNSDPNCGGYQVTTNAGWHAAYDRNGQSVVQLFLVNSPTTPNHEWNCFNKRTKAKPATVSNYVAGGKGMIHTGTYHCNNNSKNIVPGYCILTLADALIHCNSDPTCGGYGVTTNAGWHAAYDRNGQSAVQLFLLNSPRIPNREWNSFNKPPTVDCDKDHTVKALDDNTLSGVLLVKYCDATDFAAKACRAKNVAKRLQSLLGAHLNTQRVQGQFPCKINKVVGNTTQAEFHYTVPCAKSQQAAVIASLKNICKDPQLINTIIHENQRYKHNAGSSSSSSEEGSRGGSPKRRPPGGKRGEKHSKERGSKGSLWPKSHSHFTDIAHANITKKPLTWKPTTVSNYVAAGNGVIHTGTYDCNRNSKNIVPGYCVLTLADAVKHCNSDPNCGGYEVTTNAGWHAAYDRNGQSVVQLFLVNSPTTPNHEWNCFNKRTKAKPATVSNYVAGGKGMIHTGTYHCNNNSKNIVPG</sequence>
<dbReference type="AlphaFoldDB" id="A0A816YAA1"/>
<dbReference type="Proteomes" id="UP000663856">
    <property type="component" value="Unassembled WGS sequence"/>
</dbReference>
<organism evidence="3 4">
    <name type="scientific">Rotaria magnacalcarata</name>
    <dbReference type="NCBI Taxonomy" id="392030"/>
    <lineage>
        <taxon>Eukaryota</taxon>
        <taxon>Metazoa</taxon>
        <taxon>Spiralia</taxon>
        <taxon>Gnathifera</taxon>
        <taxon>Rotifera</taxon>
        <taxon>Eurotatoria</taxon>
        <taxon>Bdelloidea</taxon>
        <taxon>Philodinida</taxon>
        <taxon>Philodinidae</taxon>
        <taxon>Rotaria</taxon>
    </lineage>
</organism>
<feature type="region of interest" description="Disordered" evidence="1">
    <location>
        <begin position="84"/>
        <end position="170"/>
    </location>
</feature>
<dbReference type="EMBL" id="CAJNRF010014116">
    <property type="protein sequence ID" value="CAF2155047.1"/>
    <property type="molecule type" value="Genomic_DNA"/>
</dbReference>
<feature type="region of interest" description="Disordered" evidence="1">
    <location>
        <begin position="201"/>
        <end position="231"/>
    </location>
</feature>
<gene>
    <name evidence="3" type="ORF">WKI299_LOCUS31096</name>
</gene>
<comment type="caution">
    <text evidence="3">The sequence shown here is derived from an EMBL/GenBank/DDBJ whole genome shotgun (WGS) entry which is preliminary data.</text>
</comment>
<name>A0A816YAA1_9BILA</name>
<feature type="chain" id="PRO_5032463955" description="Secreted protein" evidence="2">
    <location>
        <begin position="18"/>
        <end position="749"/>
    </location>
</feature>
<feature type="compositionally biased region" description="Basic and acidic residues" evidence="1">
    <location>
        <begin position="141"/>
        <end position="152"/>
    </location>
</feature>
<feature type="compositionally biased region" description="Basic residues" evidence="1">
    <location>
        <begin position="570"/>
        <end position="583"/>
    </location>
</feature>
<protein>
    <recommendedName>
        <fullName evidence="5">Secreted protein</fullName>
    </recommendedName>
</protein>
<keyword evidence="2" id="KW-0732">Signal</keyword>